<evidence type="ECO:0000313" key="2">
    <source>
        <dbReference type="EMBL" id="GAH59990.1"/>
    </source>
</evidence>
<protein>
    <recommendedName>
        <fullName evidence="1">Shedu protein SduA C-terminal domain-containing protein</fullName>
    </recommendedName>
</protein>
<dbReference type="AlphaFoldDB" id="X1HSH7"/>
<dbReference type="InterPro" id="IPR025359">
    <property type="entry name" value="SduA_C"/>
</dbReference>
<name>X1HSH7_9ZZZZ</name>
<dbReference type="Pfam" id="PF14082">
    <property type="entry name" value="SduA_C"/>
    <property type="match status" value="1"/>
</dbReference>
<feature type="non-terminal residue" evidence="2">
    <location>
        <position position="1"/>
    </location>
</feature>
<proteinExistence type="predicted"/>
<sequence>LDLWNKAAHGLPKKASLTYNLRSIFAAFHRIVKRKAFLEGRIHGFLNARSKFLLPSHKKCYFKHELYLNDKKRVADFILQREEGLPAMLIELENPSVKMFKKNGEWTADANHARNQITEWVRFIDENPANTQGEFGFLKGPKERLVVIGRGLERLDRMINSKYQDTVMWTYDLLAREAKDHWNHVIVEQYNLLGIVNPGTLK</sequence>
<accession>X1HSH7</accession>
<organism evidence="2">
    <name type="scientific">marine sediment metagenome</name>
    <dbReference type="NCBI Taxonomy" id="412755"/>
    <lineage>
        <taxon>unclassified sequences</taxon>
        <taxon>metagenomes</taxon>
        <taxon>ecological metagenomes</taxon>
    </lineage>
</organism>
<reference evidence="2" key="1">
    <citation type="journal article" date="2014" name="Front. Microbiol.">
        <title>High frequency of phylogenetically diverse reductive dehalogenase-homologous genes in deep subseafloor sedimentary metagenomes.</title>
        <authorList>
            <person name="Kawai M."/>
            <person name="Futagami T."/>
            <person name="Toyoda A."/>
            <person name="Takaki Y."/>
            <person name="Nishi S."/>
            <person name="Hori S."/>
            <person name="Arai W."/>
            <person name="Tsubouchi T."/>
            <person name="Morono Y."/>
            <person name="Uchiyama I."/>
            <person name="Ito T."/>
            <person name="Fujiyama A."/>
            <person name="Inagaki F."/>
            <person name="Takami H."/>
        </authorList>
    </citation>
    <scope>NUCLEOTIDE SEQUENCE</scope>
    <source>
        <strain evidence="2">Expedition CK06-06</strain>
    </source>
</reference>
<gene>
    <name evidence="2" type="ORF">S03H2_30961</name>
</gene>
<feature type="domain" description="Shedu protein SduA C-terminal" evidence="1">
    <location>
        <begin position="39"/>
        <end position="130"/>
    </location>
</feature>
<evidence type="ECO:0000259" key="1">
    <source>
        <dbReference type="Pfam" id="PF14082"/>
    </source>
</evidence>
<comment type="caution">
    <text evidence="2">The sequence shown here is derived from an EMBL/GenBank/DDBJ whole genome shotgun (WGS) entry which is preliminary data.</text>
</comment>
<dbReference type="EMBL" id="BARU01018752">
    <property type="protein sequence ID" value="GAH59990.1"/>
    <property type="molecule type" value="Genomic_DNA"/>
</dbReference>